<gene>
    <name evidence="10" type="ORF">CNMCM7691_009573</name>
</gene>
<feature type="transmembrane region" description="Helical" evidence="7">
    <location>
        <begin position="688"/>
        <end position="708"/>
    </location>
</feature>
<feature type="transmembrane region" description="Helical" evidence="7">
    <location>
        <begin position="229"/>
        <end position="253"/>
    </location>
</feature>
<keyword evidence="11" id="KW-1185">Reference proteome</keyword>
<evidence type="ECO:0000256" key="7">
    <source>
        <dbReference type="SAM" id="Phobius"/>
    </source>
</evidence>
<feature type="transmembrane region" description="Helical" evidence="7">
    <location>
        <begin position="265"/>
        <end position="287"/>
    </location>
</feature>
<comment type="subcellular location">
    <subcellularLocation>
        <location evidence="1">Membrane</location>
        <topology evidence="1">Multi-pass membrane protein</topology>
    </subcellularLocation>
</comment>
<feature type="transmembrane region" description="Helical" evidence="7">
    <location>
        <begin position="528"/>
        <end position="551"/>
    </location>
</feature>
<feature type="transmembrane region" description="Helical" evidence="7">
    <location>
        <begin position="347"/>
        <end position="367"/>
    </location>
</feature>
<feature type="transmembrane region" description="Helical" evidence="7">
    <location>
        <begin position="414"/>
        <end position="438"/>
    </location>
</feature>
<dbReference type="InterPro" id="IPR013057">
    <property type="entry name" value="AA_transpt_TM"/>
</dbReference>
<feature type="transmembrane region" description="Helical" evidence="7">
    <location>
        <begin position="307"/>
        <end position="326"/>
    </location>
</feature>
<feature type="transmembrane region" description="Helical" evidence="7">
    <location>
        <begin position="571"/>
        <end position="594"/>
    </location>
</feature>
<accession>A0A8H6QVI4</accession>
<feature type="compositionally biased region" description="Basic and acidic residues" evidence="6">
    <location>
        <begin position="1"/>
        <end position="13"/>
    </location>
</feature>
<dbReference type="PANTHER" id="PTHR33048">
    <property type="entry name" value="PTH11-LIKE INTEGRAL MEMBRANE PROTEIN (AFU_ORTHOLOGUE AFUA_5G11245)"/>
    <property type="match status" value="1"/>
</dbReference>
<feature type="transmembrane region" description="Helical" evidence="7">
    <location>
        <begin position="69"/>
        <end position="95"/>
    </location>
</feature>
<dbReference type="FunFam" id="1.20.1740.10:FF:000039">
    <property type="entry name" value="Neutral amino acid transporter (Eurofung)"/>
    <property type="match status" value="1"/>
</dbReference>
<feature type="domain" description="Rhodopsin" evidence="9">
    <location>
        <begin position="512"/>
        <end position="749"/>
    </location>
</feature>
<name>A0A8H6QVI4_9EURO</name>
<feature type="transmembrane region" description="Helical" evidence="7">
    <location>
        <begin position="157"/>
        <end position="175"/>
    </location>
</feature>
<reference evidence="10" key="1">
    <citation type="submission" date="2020-06" db="EMBL/GenBank/DDBJ databases">
        <title>Draft genome sequences of strains closely related to Aspergillus parafelis and Aspergillus hiratsukae.</title>
        <authorList>
            <person name="Dos Santos R.A.C."/>
            <person name="Rivero-Menendez O."/>
            <person name="Steenwyk J.L."/>
            <person name="Mead M.E."/>
            <person name="Goldman G.H."/>
            <person name="Alastruey-Izquierdo A."/>
            <person name="Rokas A."/>
        </authorList>
    </citation>
    <scope>NUCLEOTIDE SEQUENCE</scope>
    <source>
        <strain evidence="10">CNM-CM7691</strain>
    </source>
</reference>
<feature type="transmembrane region" description="Helical" evidence="7">
    <location>
        <begin position="373"/>
        <end position="393"/>
    </location>
</feature>
<feature type="region of interest" description="Disordered" evidence="6">
    <location>
        <begin position="1"/>
        <end position="21"/>
    </location>
</feature>
<protein>
    <recommendedName>
        <fullName evidence="12">Amino acid transporter transmembrane domain-containing protein</fullName>
    </recommendedName>
</protein>
<dbReference type="Pfam" id="PF01490">
    <property type="entry name" value="Aa_trans"/>
    <property type="match status" value="1"/>
</dbReference>
<evidence type="ECO:0000313" key="10">
    <source>
        <dbReference type="EMBL" id="KAF7180405.1"/>
    </source>
</evidence>
<keyword evidence="4 7" id="KW-0472">Membrane</keyword>
<evidence type="ECO:0000256" key="1">
    <source>
        <dbReference type="ARBA" id="ARBA00004141"/>
    </source>
</evidence>
<feature type="region of interest" description="Disordered" evidence="6">
    <location>
        <begin position="759"/>
        <end position="779"/>
    </location>
</feature>
<feature type="region of interest" description="Disordered" evidence="6">
    <location>
        <begin position="801"/>
        <end position="823"/>
    </location>
</feature>
<dbReference type="Pfam" id="PF20684">
    <property type="entry name" value="Fung_rhodopsin"/>
    <property type="match status" value="1"/>
</dbReference>
<dbReference type="InterPro" id="IPR049326">
    <property type="entry name" value="Rhodopsin_dom_fungi"/>
</dbReference>
<dbReference type="EMBL" id="JACBAG010001840">
    <property type="protein sequence ID" value="KAF7180405.1"/>
    <property type="molecule type" value="Genomic_DNA"/>
</dbReference>
<comment type="caution">
    <text evidence="10">The sequence shown here is derived from an EMBL/GenBank/DDBJ whole genome shotgun (WGS) entry which is preliminary data.</text>
</comment>
<feature type="domain" description="Amino acid transporter transmembrane" evidence="8">
    <location>
        <begin position="43"/>
        <end position="438"/>
    </location>
</feature>
<evidence type="ECO:0000259" key="9">
    <source>
        <dbReference type="Pfam" id="PF20684"/>
    </source>
</evidence>
<evidence type="ECO:0000313" key="11">
    <source>
        <dbReference type="Proteomes" id="UP000641853"/>
    </source>
</evidence>
<feature type="transmembrane region" description="Helical" evidence="7">
    <location>
        <begin position="658"/>
        <end position="676"/>
    </location>
</feature>
<proteinExistence type="inferred from homology"/>
<evidence type="ECO:0000256" key="3">
    <source>
        <dbReference type="ARBA" id="ARBA00022989"/>
    </source>
</evidence>
<feature type="transmembrane region" description="Helical" evidence="7">
    <location>
        <begin position="496"/>
        <end position="516"/>
    </location>
</feature>
<feature type="transmembrane region" description="Helical" evidence="7">
    <location>
        <begin position="44"/>
        <end position="63"/>
    </location>
</feature>
<evidence type="ECO:0000256" key="5">
    <source>
        <dbReference type="ARBA" id="ARBA00038359"/>
    </source>
</evidence>
<evidence type="ECO:0000256" key="4">
    <source>
        <dbReference type="ARBA" id="ARBA00023136"/>
    </source>
</evidence>
<feature type="transmembrane region" description="Helical" evidence="7">
    <location>
        <begin position="126"/>
        <end position="151"/>
    </location>
</feature>
<organism evidence="10 11">
    <name type="scientific">Aspergillus felis</name>
    <dbReference type="NCBI Taxonomy" id="1287682"/>
    <lineage>
        <taxon>Eukaryota</taxon>
        <taxon>Fungi</taxon>
        <taxon>Dikarya</taxon>
        <taxon>Ascomycota</taxon>
        <taxon>Pezizomycotina</taxon>
        <taxon>Eurotiomycetes</taxon>
        <taxon>Eurotiomycetidae</taxon>
        <taxon>Eurotiales</taxon>
        <taxon>Aspergillaceae</taxon>
        <taxon>Aspergillus</taxon>
        <taxon>Aspergillus subgen. Fumigati</taxon>
    </lineage>
</organism>
<feature type="transmembrane region" description="Helical" evidence="7">
    <location>
        <begin position="606"/>
        <end position="629"/>
    </location>
</feature>
<feature type="transmembrane region" description="Helical" evidence="7">
    <location>
        <begin position="182"/>
        <end position="202"/>
    </location>
</feature>
<dbReference type="Proteomes" id="UP000641853">
    <property type="component" value="Unassembled WGS sequence"/>
</dbReference>
<feature type="transmembrane region" description="Helical" evidence="7">
    <location>
        <begin position="720"/>
        <end position="750"/>
    </location>
</feature>
<evidence type="ECO:0000259" key="8">
    <source>
        <dbReference type="Pfam" id="PF01490"/>
    </source>
</evidence>
<keyword evidence="3 7" id="KW-1133">Transmembrane helix</keyword>
<dbReference type="AlphaFoldDB" id="A0A8H6QVI4"/>
<dbReference type="InterPro" id="IPR052337">
    <property type="entry name" value="SAT4-like"/>
</dbReference>
<sequence>MLDKQQAEAHGSYDSEQASPREVAFDEEGEVFKKSASGVNFRQVGWFNAAVIFTKILFATGVLSLPSALYSLGAVGGSISIVAWGCFNTYCFVILGNFRMRHPHCHSIADMAQVAGGAVGREATGLLFIIAYVLVTGSGIVGVSTALNALSHHGACTVWWSFLAAVAIIATASIRKLEHVGWLTYAGFLSIYAAVLIVVIGVTTRDRPAAAPQEGPYELGFVAINNPGFAAGMVASCTIFVSSAGTSAFLPVISEMRNPKDYKKPLYVSMSLVTASYLAFSLVVYRWCGKWVASPSLGSAGQTIKMVSYGVALLGLVVSGTLYLHIGAKYVFVRILGNSRHLQANTIVHWGTWFASTIVLGALAFILAEAIPIFNYLIALVGSVCFAPLAMSLPGWLWLYDHGHYRKGTLIQKVAYLLHCGLVILGLFFLVGATYGVIVQIVDAYSSGAIDSSLNRFSHHSGGWSDQMIEEPVIPPPPGAVSNLAHPEDVLHTVNLATQVLCIIIVTITVLLRIFISAHLRKSWGLEDYLTITGWVLFVGFCANMLVLGAYGGGYHAWDVPKSNFIHFQKASYAITLIYVPMVFVVKLALLSVMLRIFAPDPHKVVIIYASIIVLLLYYIPALFIKIFFCKPISAYWYGTSHGGTCIDQQKVIIADSAISIASDLWILILPVPMLWSLQMSITKKLRVLGILGAGGLATAFSIWRLVIMVRDARTADTTWFWIHCVLTANAEAGIGLICACLPVLSSYVVSMKNKSRKTTRGSYQHSHELSRWNKLSSSKRSANHDTLLMTQTDQAQLISTVESSEPHQESAAGLEESYHPPDRPVIHKEVVMSQSYEVVK</sequence>
<keyword evidence="2 7" id="KW-0812">Transmembrane</keyword>
<dbReference type="GO" id="GO:0016020">
    <property type="term" value="C:membrane"/>
    <property type="evidence" value="ECO:0007669"/>
    <property type="project" value="UniProtKB-SubCell"/>
</dbReference>
<evidence type="ECO:0008006" key="12">
    <source>
        <dbReference type="Google" id="ProtNLM"/>
    </source>
</evidence>
<dbReference type="PANTHER" id="PTHR33048:SF108">
    <property type="entry name" value="INTEGRAL MEMBRANE PROTEIN"/>
    <property type="match status" value="1"/>
</dbReference>
<evidence type="ECO:0000256" key="6">
    <source>
        <dbReference type="SAM" id="MobiDB-lite"/>
    </source>
</evidence>
<comment type="similarity">
    <text evidence="5">Belongs to the SAT4 family.</text>
</comment>
<evidence type="ECO:0000256" key="2">
    <source>
        <dbReference type="ARBA" id="ARBA00022692"/>
    </source>
</evidence>